<dbReference type="InterPro" id="IPR001516">
    <property type="entry name" value="Proton_antipo_N"/>
</dbReference>
<protein>
    <submittedName>
        <fullName evidence="9">NADH-quinone oxidoreductase subunit L</fullName>
    </submittedName>
</protein>
<feature type="transmembrane region" description="Helical" evidence="6">
    <location>
        <begin position="116"/>
        <end position="135"/>
    </location>
</feature>
<accession>A0A1I1K654</accession>
<keyword evidence="4 6" id="KW-0472">Membrane</keyword>
<feature type="transmembrane region" description="Helical" evidence="6">
    <location>
        <begin position="482"/>
        <end position="501"/>
    </location>
</feature>
<keyword evidence="3 6" id="KW-1133">Transmembrane helix</keyword>
<feature type="domain" description="NADH-Ubiquinone oxidoreductase (complex I) chain 5 N-terminal" evidence="8">
    <location>
        <begin position="70"/>
        <end position="119"/>
    </location>
</feature>
<keyword evidence="10" id="KW-1185">Reference proteome</keyword>
<evidence type="ECO:0000256" key="3">
    <source>
        <dbReference type="ARBA" id="ARBA00022989"/>
    </source>
</evidence>
<evidence type="ECO:0000313" key="9">
    <source>
        <dbReference type="EMBL" id="SFC53030.1"/>
    </source>
</evidence>
<evidence type="ECO:0000313" key="10">
    <source>
        <dbReference type="Proteomes" id="UP000199577"/>
    </source>
</evidence>
<evidence type="ECO:0000259" key="8">
    <source>
        <dbReference type="Pfam" id="PF00662"/>
    </source>
</evidence>
<sequence>MPVPTLTYPLLATLAAVLMPFLAFLLTAATGKKARNGAVSIAAISISLLAAAYVFAHVWGKDPIHVQWHWFSIGRQAFHVGLLVNNASALMLLLVCLVALPVHVYSTAYMKGDPGIHRYWAYLSLFCFAMLGLAVAGNLLLMYICWELVGFASYLLIGFWFTRDAAIQANKKAFIINRIGDLGFLLGIAILYSGFGTLDIQVLFGTDTPAVSGTGNLTPGWFTAAGLAFFLGAMAKSAQFPLHVWLPDAMEGPTSVSSLIHAATMVAAGVFLLARVFPLFDGTVLFVIAVTGTVTAFAAACFALTQYDIKKILAFSTISQLGFMMAGIGFGMYHVALFHLTTHAFFKCLLFLCAGAVIHEMQHVKQKLGHDFDPQDIRNMGGLRKHMPITCATMSIAALALVGFPLTGGYLSKDALLVHGFEWAATQHGMALAVPCALAVASMLTGFYSFRLLAKVFFAQPAAGPLTGSHATLHDAPLPMRIPMLFLAACSLFPLFTFHPLNDGHVWLLRGLAPDATLPPLRLLHFAIPILATIASVIIATVTWRWYVLGKYPLKPQGALYRLSLHQGYLDALYMRAIIPPLMRLSAVLFWLDRHVVDGFVNGLAAGGRALASAAAWADYRVVDGLVRMTGKLALGLGNALRRSQTGRVQHYLALAFFLMVVMLLYFIFARA</sequence>
<feature type="transmembrane region" description="Helical" evidence="6">
    <location>
        <begin position="521"/>
        <end position="547"/>
    </location>
</feature>
<gene>
    <name evidence="9" type="ORF">SAMN05421747_113108</name>
</gene>
<dbReference type="STRING" id="623281.SAMN05421747_113108"/>
<feature type="transmembrane region" description="Helical" evidence="6">
    <location>
        <begin position="6"/>
        <end position="26"/>
    </location>
</feature>
<dbReference type="GO" id="GO:0012505">
    <property type="term" value="C:endomembrane system"/>
    <property type="evidence" value="ECO:0007669"/>
    <property type="project" value="UniProtKB-SubCell"/>
</dbReference>
<dbReference type="Pfam" id="PF00662">
    <property type="entry name" value="Proton_antipo_N"/>
    <property type="match status" value="1"/>
</dbReference>
<dbReference type="PANTHER" id="PTHR42829:SF2">
    <property type="entry name" value="NADH-UBIQUINONE OXIDOREDUCTASE CHAIN 5"/>
    <property type="match status" value="1"/>
</dbReference>
<dbReference type="GO" id="GO:0015990">
    <property type="term" value="P:electron transport coupled proton transport"/>
    <property type="evidence" value="ECO:0007669"/>
    <property type="project" value="TreeGrafter"/>
</dbReference>
<comment type="subcellular location">
    <subcellularLocation>
        <location evidence="1">Endomembrane system</location>
        <topology evidence="1">Multi-pass membrane protein</topology>
    </subcellularLocation>
    <subcellularLocation>
        <location evidence="5">Membrane</location>
        <topology evidence="5">Multi-pass membrane protein</topology>
    </subcellularLocation>
</comment>
<organism evidence="9 10">
    <name type="scientific">Parapedobacter composti</name>
    <dbReference type="NCBI Taxonomy" id="623281"/>
    <lineage>
        <taxon>Bacteria</taxon>
        <taxon>Pseudomonadati</taxon>
        <taxon>Bacteroidota</taxon>
        <taxon>Sphingobacteriia</taxon>
        <taxon>Sphingobacteriales</taxon>
        <taxon>Sphingobacteriaceae</taxon>
        <taxon>Parapedobacter</taxon>
    </lineage>
</organism>
<feature type="transmembrane region" description="Helical" evidence="6">
    <location>
        <begin position="141"/>
        <end position="161"/>
    </location>
</feature>
<feature type="domain" description="NADH:quinone oxidoreductase/Mrp antiporter transmembrane" evidence="7">
    <location>
        <begin position="136"/>
        <end position="428"/>
    </location>
</feature>
<evidence type="ECO:0000256" key="6">
    <source>
        <dbReference type="SAM" id="Phobius"/>
    </source>
</evidence>
<feature type="transmembrane region" description="Helical" evidence="6">
    <location>
        <begin position="430"/>
        <end position="450"/>
    </location>
</feature>
<dbReference type="InterPro" id="IPR001750">
    <property type="entry name" value="ND/Mrp_TM"/>
</dbReference>
<dbReference type="PANTHER" id="PTHR42829">
    <property type="entry name" value="NADH-UBIQUINONE OXIDOREDUCTASE CHAIN 5"/>
    <property type="match status" value="1"/>
</dbReference>
<name>A0A1I1K654_9SPHI</name>
<evidence type="ECO:0000256" key="1">
    <source>
        <dbReference type="ARBA" id="ARBA00004127"/>
    </source>
</evidence>
<feature type="transmembrane region" description="Helical" evidence="6">
    <location>
        <begin position="387"/>
        <end position="410"/>
    </location>
</feature>
<dbReference type="NCBIfam" id="TIGR01974">
    <property type="entry name" value="NDH_I_L"/>
    <property type="match status" value="1"/>
</dbReference>
<dbReference type="PRINTS" id="PR01435">
    <property type="entry name" value="NPOXDRDTASE5"/>
</dbReference>
<evidence type="ECO:0000256" key="2">
    <source>
        <dbReference type="ARBA" id="ARBA00022692"/>
    </source>
</evidence>
<feature type="transmembrane region" description="Helical" evidence="6">
    <location>
        <begin position="182"/>
        <end position="204"/>
    </location>
</feature>
<dbReference type="InterPro" id="IPR003945">
    <property type="entry name" value="NU5C-like"/>
</dbReference>
<evidence type="ECO:0000256" key="4">
    <source>
        <dbReference type="ARBA" id="ARBA00023136"/>
    </source>
</evidence>
<feature type="transmembrane region" description="Helical" evidence="6">
    <location>
        <begin position="652"/>
        <end position="669"/>
    </location>
</feature>
<feature type="transmembrane region" description="Helical" evidence="6">
    <location>
        <begin position="80"/>
        <end position="104"/>
    </location>
</feature>
<keyword evidence="2 5" id="KW-0812">Transmembrane</keyword>
<dbReference type="EMBL" id="FOLL01000013">
    <property type="protein sequence ID" value="SFC53030.1"/>
    <property type="molecule type" value="Genomic_DNA"/>
</dbReference>
<evidence type="ECO:0000259" key="7">
    <source>
        <dbReference type="Pfam" id="PF00361"/>
    </source>
</evidence>
<evidence type="ECO:0000256" key="5">
    <source>
        <dbReference type="RuleBase" id="RU000320"/>
    </source>
</evidence>
<dbReference type="GO" id="GO:0042773">
    <property type="term" value="P:ATP synthesis coupled electron transport"/>
    <property type="evidence" value="ECO:0007669"/>
    <property type="project" value="InterPro"/>
</dbReference>
<feature type="transmembrane region" description="Helical" evidence="6">
    <location>
        <begin position="216"/>
        <end position="235"/>
    </location>
</feature>
<proteinExistence type="predicted"/>
<dbReference type="GO" id="GO:0003954">
    <property type="term" value="F:NADH dehydrogenase activity"/>
    <property type="evidence" value="ECO:0007669"/>
    <property type="project" value="TreeGrafter"/>
</dbReference>
<feature type="transmembrane region" description="Helical" evidence="6">
    <location>
        <begin position="256"/>
        <end position="277"/>
    </location>
</feature>
<dbReference type="PRINTS" id="PR01434">
    <property type="entry name" value="NADHDHGNASE5"/>
</dbReference>
<feature type="transmembrane region" description="Helical" evidence="6">
    <location>
        <begin position="312"/>
        <end position="330"/>
    </location>
</feature>
<dbReference type="Pfam" id="PF00361">
    <property type="entry name" value="Proton_antipo_M"/>
    <property type="match status" value="1"/>
</dbReference>
<dbReference type="GO" id="GO:0016020">
    <property type="term" value="C:membrane"/>
    <property type="evidence" value="ECO:0007669"/>
    <property type="project" value="UniProtKB-SubCell"/>
</dbReference>
<dbReference type="InterPro" id="IPR018393">
    <property type="entry name" value="NADHpl_OxRdtase_5_subgr"/>
</dbReference>
<dbReference type="AlphaFoldDB" id="A0A1I1K654"/>
<dbReference type="Proteomes" id="UP000199577">
    <property type="component" value="Unassembled WGS sequence"/>
</dbReference>
<reference evidence="9 10" key="1">
    <citation type="submission" date="2016-10" db="EMBL/GenBank/DDBJ databases">
        <authorList>
            <person name="de Groot N.N."/>
        </authorList>
    </citation>
    <scope>NUCLEOTIDE SEQUENCE [LARGE SCALE GENOMIC DNA]</scope>
    <source>
        <strain evidence="9 10">DSM 22900</strain>
    </source>
</reference>
<dbReference type="GO" id="GO:0008137">
    <property type="term" value="F:NADH dehydrogenase (ubiquinone) activity"/>
    <property type="evidence" value="ECO:0007669"/>
    <property type="project" value="InterPro"/>
</dbReference>
<dbReference type="Gene3D" id="1.20.5.2700">
    <property type="match status" value="2"/>
</dbReference>
<feature type="transmembrane region" description="Helical" evidence="6">
    <location>
        <begin position="283"/>
        <end position="305"/>
    </location>
</feature>
<feature type="transmembrane region" description="Helical" evidence="6">
    <location>
        <begin position="336"/>
        <end position="358"/>
    </location>
</feature>
<feature type="transmembrane region" description="Helical" evidence="6">
    <location>
        <begin position="38"/>
        <end position="60"/>
    </location>
</feature>